<evidence type="ECO:0000256" key="1">
    <source>
        <dbReference type="SAM" id="MobiDB-lite"/>
    </source>
</evidence>
<evidence type="ECO:0000313" key="4">
    <source>
        <dbReference type="EMBL" id="KAA0167010.1"/>
    </source>
</evidence>
<feature type="compositionally biased region" description="Low complexity" evidence="1">
    <location>
        <begin position="838"/>
        <end position="849"/>
    </location>
</feature>
<sequence length="1012" mass="104806">MPGARGLPVLAVVLLACLATGSAASLRTGPSAGPCATANVHVGAAHARSTAEDISTPVLNPSTGLPVWFRNVTVSRTVGFPPYSVVMTVADLVAPLPDSFLNSSSANGTANSSVFVPPEDFQERAVPSQFGTPRLVYMPHFRPGVTPPVTCDVLHAERVLEDVWQGVFVVKSSQELVVLGCVGQVPVTMPTRVSLRVEEYAGTLPLVITWSVGSGIGAVVVLLLSRGLRRGLVPVYDFKAQFIVLVRVVVAPLYFLMLIDLWQANAGWVADTLAGVYVAGAAIVVGVGQWWVHPRNIAAAGVTTAPSVQGWAWSFRARNVVVVCTGVMGAHMLASLWSGLMGLRMFQAPGGIWRRVPLLDLSLVTVLLMDGPVIAAATYTLVRDEADVFIPLSAWPVAVAAGGAILVEFIMALAAPLAADEAVQITRLTALYAMRREIQWIRRKDKEREAAERKAARERARLAVSGGAVEAEEAMDDGATTVVRKVGVVAPSRGLAVDVDDSAAVRPTDGKGMGGRDAPAAVEEALAFDAVEGVGPEQGGELGLALDEGGGYAGALKPIPYVPGVRRDAVVYMRSVGHQAVTVPGVPRPDRVAGRGALRGGELDDETGLPALREEGVWGGNGAMEVVGRPITPPEERRRRARKDAERAARKARRTARREARRQALLGQLTGRIEEAVLTARSRESGTARTARGEGGGIGGRGGGMKDAVGLADTRSSLGSGMGSRLDAPTARSDFTTGGLMTLRSEGPLGKAGAASRESEGGKAHASATGRSVSAAPSARRRGPQPAAEPAAAGPAAGTGRSASTGPTTGSSRFRSVASSRRSTRSALPATGRTGDNSATGRTGPSTTRGTERTGRSDSLSDVSEGTELASSSRLGLDTGRSPLATGRASSGAGPTQQQRWDPDDEAATADVVTALRAKRRDAAARRVQHSGHGIAGGAPGRILHVPSTRLVTTSQRFLTGGVGGRSGRGGHWADAKPTGTGPSFGVAPGAAPPDAASARLVALKQSVRNLV</sequence>
<gene>
    <name evidence="4" type="ORF">FNF28_02933</name>
</gene>
<feature type="compositionally biased region" description="Gly residues" evidence="1">
    <location>
        <begin position="961"/>
        <end position="971"/>
    </location>
</feature>
<feature type="compositionally biased region" description="Basic and acidic residues" evidence="1">
    <location>
        <begin position="634"/>
        <end position="649"/>
    </location>
</feature>
<feature type="chain" id="PRO_5022831133" description="Intimal thickness related receptor IRP domain-containing protein" evidence="3">
    <location>
        <begin position="24"/>
        <end position="1012"/>
    </location>
</feature>
<comment type="caution">
    <text evidence="4">The sequence shown here is derived from an EMBL/GenBank/DDBJ whole genome shotgun (WGS) entry which is preliminary data.</text>
</comment>
<feature type="compositionally biased region" description="Gly residues" evidence="1">
    <location>
        <begin position="693"/>
        <end position="705"/>
    </location>
</feature>
<evidence type="ECO:0000313" key="5">
    <source>
        <dbReference type="Proteomes" id="UP000324907"/>
    </source>
</evidence>
<evidence type="ECO:0000256" key="3">
    <source>
        <dbReference type="SAM" id="SignalP"/>
    </source>
</evidence>
<feature type="region of interest" description="Disordered" evidence="1">
    <location>
        <begin position="623"/>
        <end position="660"/>
    </location>
</feature>
<feature type="compositionally biased region" description="Polar residues" evidence="1">
    <location>
        <begin position="860"/>
        <end position="874"/>
    </location>
</feature>
<feature type="compositionally biased region" description="Low complexity" evidence="1">
    <location>
        <begin position="771"/>
        <end position="821"/>
    </location>
</feature>
<dbReference type="Proteomes" id="UP000324907">
    <property type="component" value="Unassembled WGS sequence"/>
</dbReference>
<feature type="transmembrane region" description="Helical" evidence="2">
    <location>
        <begin position="361"/>
        <end position="382"/>
    </location>
</feature>
<feature type="transmembrane region" description="Helical" evidence="2">
    <location>
        <begin position="200"/>
        <end position="224"/>
    </location>
</feature>
<organism evidence="4 5">
    <name type="scientific">Cafeteria roenbergensis</name>
    <name type="common">Marine flagellate</name>
    <dbReference type="NCBI Taxonomy" id="33653"/>
    <lineage>
        <taxon>Eukaryota</taxon>
        <taxon>Sar</taxon>
        <taxon>Stramenopiles</taxon>
        <taxon>Bigyra</taxon>
        <taxon>Opalozoa</taxon>
        <taxon>Bicosoecida</taxon>
        <taxon>Cafeteriaceae</taxon>
        <taxon>Cafeteria</taxon>
    </lineage>
</organism>
<feature type="signal peptide" evidence="3">
    <location>
        <begin position="1"/>
        <end position="23"/>
    </location>
</feature>
<feature type="transmembrane region" description="Helical" evidence="2">
    <location>
        <begin position="244"/>
        <end position="262"/>
    </location>
</feature>
<feature type="region of interest" description="Disordered" evidence="1">
    <location>
        <begin position="677"/>
        <end position="907"/>
    </location>
</feature>
<protein>
    <recommendedName>
        <fullName evidence="6">Intimal thickness related receptor IRP domain-containing protein</fullName>
    </recommendedName>
</protein>
<feature type="transmembrane region" description="Helical" evidence="2">
    <location>
        <begin position="320"/>
        <end position="341"/>
    </location>
</feature>
<dbReference type="PROSITE" id="PS51257">
    <property type="entry name" value="PROKAR_LIPOPROTEIN"/>
    <property type="match status" value="1"/>
</dbReference>
<feature type="transmembrane region" description="Helical" evidence="2">
    <location>
        <begin position="394"/>
        <end position="419"/>
    </location>
</feature>
<dbReference type="EMBL" id="VLTL01000036">
    <property type="protein sequence ID" value="KAA0167010.1"/>
    <property type="molecule type" value="Genomic_DNA"/>
</dbReference>
<keyword evidence="2" id="KW-0472">Membrane</keyword>
<dbReference type="AlphaFoldDB" id="A0A5A8DT34"/>
<reference evidence="4 5" key="1">
    <citation type="submission" date="2019-07" db="EMBL/GenBank/DDBJ databases">
        <title>Genomes of Cafeteria roenbergensis.</title>
        <authorList>
            <person name="Fischer M.G."/>
            <person name="Hackl T."/>
            <person name="Roman M."/>
        </authorList>
    </citation>
    <scope>NUCLEOTIDE SEQUENCE [LARGE SCALE GENOMIC DNA]</scope>
    <source>
        <strain evidence="4 5">RCC970-E3</strain>
    </source>
</reference>
<evidence type="ECO:0000256" key="2">
    <source>
        <dbReference type="SAM" id="Phobius"/>
    </source>
</evidence>
<feature type="region of interest" description="Disordered" evidence="1">
    <location>
        <begin position="960"/>
        <end position="994"/>
    </location>
</feature>
<keyword evidence="2" id="KW-1133">Transmembrane helix</keyword>
<keyword evidence="3" id="KW-0732">Signal</keyword>
<feature type="transmembrane region" description="Helical" evidence="2">
    <location>
        <begin position="274"/>
        <end position="292"/>
    </location>
</feature>
<evidence type="ECO:0008006" key="6">
    <source>
        <dbReference type="Google" id="ProtNLM"/>
    </source>
</evidence>
<name>A0A5A8DT34_CAFRO</name>
<accession>A0A5A8DT34</accession>
<proteinExistence type="predicted"/>
<feature type="compositionally biased region" description="Low complexity" evidence="1">
    <location>
        <begin position="715"/>
        <end position="726"/>
    </location>
</feature>
<keyword evidence="2" id="KW-0812">Transmembrane</keyword>